<protein>
    <submittedName>
        <fullName evidence="5">Para-nitrobenzyl esterase</fullName>
    </submittedName>
</protein>
<dbReference type="OrthoDB" id="408631at2759"/>
<dbReference type="AlphaFoldDB" id="A0A8H5YHW0"/>
<reference evidence="5 6" key="1">
    <citation type="submission" date="2020-05" db="EMBL/GenBank/DDBJ databases">
        <title>Identification and distribution of gene clusters putatively required for synthesis of sphingolipid metabolism inhibitors in phylogenetically diverse species of the filamentous fungus Fusarium.</title>
        <authorList>
            <person name="Kim H.-S."/>
            <person name="Busman M."/>
            <person name="Brown D.W."/>
            <person name="Divon H."/>
            <person name="Uhlig S."/>
            <person name="Proctor R.H."/>
        </authorList>
    </citation>
    <scope>NUCLEOTIDE SEQUENCE [LARGE SCALE GENOMIC DNA]</scope>
    <source>
        <strain evidence="5 6">NRRL 66235</strain>
    </source>
</reference>
<comment type="similarity">
    <text evidence="1">Belongs to the type-B carboxylesterase/lipase family.</text>
</comment>
<feature type="domain" description="Carboxylesterase type B" evidence="4">
    <location>
        <begin position="78"/>
        <end position="238"/>
    </location>
</feature>
<proteinExistence type="inferred from homology"/>
<comment type="caution">
    <text evidence="5">The sequence shown here is derived from an EMBL/GenBank/DDBJ whole genome shotgun (WGS) entry which is preliminary data.</text>
</comment>
<feature type="signal peptide" evidence="3">
    <location>
        <begin position="1"/>
        <end position="17"/>
    </location>
</feature>
<evidence type="ECO:0000259" key="4">
    <source>
        <dbReference type="Pfam" id="PF00135"/>
    </source>
</evidence>
<dbReference type="InterPro" id="IPR019826">
    <property type="entry name" value="Carboxylesterase_B_AS"/>
</dbReference>
<evidence type="ECO:0000256" key="1">
    <source>
        <dbReference type="ARBA" id="ARBA00005964"/>
    </source>
</evidence>
<organism evidence="5 6">
    <name type="scientific">Fusarium mundagurra</name>
    <dbReference type="NCBI Taxonomy" id="1567541"/>
    <lineage>
        <taxon>Eukaryota</taxon>
        <taxon>Fungi</taxon>
        <taxon>Dikarya</taxon>
        <taxon>Ascomycota</taxon>
        <taxon>Pezizomycotina</taxon>
        <taxon>Sordariomycetes</taxon>
        <taxon>Hypocreomycetidae</taxon>
        <taxon>Hypocreales</taxon>
        <taxon>Nectriaceae</taxon>
        <taxon>Fusarium</taxon>
        <taxon>Fusarium fujikuroi species complex</taxon>
    </lineage>
</organism>
<dbReference type="PANTHER" id="PTHR11559">
    <property type="entry name" value="CARBOXYLESTERASE"/>
    <property type="match status" value="1"/>
</dbReference>
<name>A0A8H5YHW0_9HYPO</name>
<evidence type="ECO:0000313" key="5">
    <source>
        <dbReference type="EMBL" id="KAF5712629.1"/>
    </source>
</evidence>
<sequence length="778" mass="87410">MASRIIALLLTFQRAVASEVPVVDLGYAVYQGSVQEVIFYWTYRAAQNESMAAEYKGDVGHICPQAMAAWEVYTSFTGPDCLSGKISTLAEDQRHALKEASDLKIPIDPRETEDCLFLDVVTPIQSFENSVKRLAPVLFWLSGGGYTTGEKGWFDPAGLIKASYASSSEGLVYVSANYRLGALGWLAGSKLDPETTVANAALYDQRLALEWIQENIHQFGGDPTRVTIMGESAGGPFVDGLYVPENPDKLFAEGRHIQDVDLLIGFNQDEGLIFTFPESNDDARYHKFLESTYSNASPKTLDHIETMLYPPVFDGSYGYTNQTGRVSITKADSEFTCKYGFLQAGYGNRAKSYRFNVYPGLHGSEMHYTFFNGPESNPEVDEAVAVGFSRASDEFCGAWKRDFAGCSSGGTGVRGRQATLQVLAEWDYLSDVPLLPEVILRCLMFNGEAPESLGSGAFMRWFVQSSTRSGRWRSPSLYQQQRKLHLDHFSKPIGDSQHTMPLSPHQSLHGLSVENSWFATHPVFWTSQHLDLLGIRFLHFDGPRHTAQPRRENAVKLDAVKIVFHIMRLASIPEPEDKLKSAFYLLCIPGSPLKPRSKPPKFFYAERAVHETLCYVFHVAKPPPRTQPPVVGFTYYRAFNWDRKRRYTPRTHPKSKSGKTNNPVKRICKILLRKVTPQHWEEDPYIVCLLLSLAQAQSMKQKREMPDTFPVRLLVAVDGDKNFAHVFQAEIDARILQALDKPTFNLKGVTWPTVSHTKVAFDPYLTFPDRLLAEMLGS</sequence>
<keyword evidence="2" id="KW-0378">Hydrolase</keyword>
<dbReference type="InterPro" id="IPR002018">
    <property type="entry name" value="CarbesteraseB"/>
</dbReference>
<dbReference type="InterPro" id="IPR029058">
    <property type="entry name" value="AB_hydrolase_fold"/>
</dbReference>
<evidence type="ECO:0000256" key="3">
    <source>
        <dbReference type="SAM" id="SignalP"/>
    </source>
</evidence>
<dbReference type="EMBL" id="JAAOAN010000278">
    <property type="protein sequence ID" value="KAF5712629.1"/>
    <property type="molecule type" value="Genomic_DNA"/>
</dbReference>
<dbReference type="Proteomes" id="UP000544331">
    <property type="component" value="Unassembled WGS sequence"/>
</dbReference>
<dbReference type="GO" id="GO:0016787">
    <property type="term" value="F:hydrolase activity"/>
    <property type="evidence" value="ECO:0007669"/>
    <property type="project" value="UniProtKB-KW"/>
</dbReference>
<evidence type="ECO:0000256" key="2">
    <source>
        <dbReference type="ARBA" id="ARBA00022801"/>
    </source>
</evidence>
<dbReference type="PROSITE" id="PS00122">
    <property type="entry name" value="CARBOXYLESTERASE_B_1"/>
    <property type="match status" value="1"/>
</dbReference>
<keyword evidence="6" id="KW-1185">Reference proteome</keyword>
<dbReference type="InterPro" id="IPR019819">
    <property type="entry name" value="Carboxylesterase_B_CS"/>
</dbReference>
<gene>
    <name evidence="5" type="ORF">FMUND_8376</name>
</gene>
<dbReference type="Gene3D" id="3.40.50.1820">
    <property type="entry name" value="alpha/beta hydrolase"/>
    <property type="match status" value="2"/>
</dbReference>
<feature type="chain" id="PRO_5034864813" evidence="3">
    <location>
        <begin position="18"/>
        <end position="778"/>
    </location>
</feature>
<dbReference type="SUPFAM" id="SSF53474">
    <property type="entry name" value="alpha/beta-Hydrolases"/>
    <property type="match status" value="1"/>
</dbReference>
<dbReference type="PROSITE" id="PS00941">
    <property type="entry name" value="CARBOXYLESTERASE_B_2"/>
    <property type="match status" value="1"/>
</dbReference>
<accession>A0A8H5YHW0</accession>
<dbReference type="Pfam" id="PF00135">
    <property type="entry name" value="COesterase"/>
    <property type="match status" value="1"/>
</dbReference>
<dbReference type="InterPro" id="IPR050309">
    <property type="entry name" value="Type-B_Carboxylest/Lipase"/>
</dbReference>
<keyword evidence="3" id="KW-0732">Signal</keyword>
<evidence type="ECO:0000313" key="6">
    <source>
        <dbReference type="Proteomes" id="UP000544331"/>
    </source>
</evidence>